<dbReference type="PANTHER" id="PTHR28106:SF1">
    <property type="entry name" value="MITOCHONDRIAL ATPASE COMPLEX SUBUNIT ATP10"/>
    <property type="match status" value="1"/>
</dbReference>
<name>G8YMX1_PICSO</name>
<organism evidence="1 2">
    <name type="scientific">Pichia sorbitophila (strain ATCC MYA-4447 / BCRC 22081 / CBS 7064 / NBRC 10061 / NRRL Y-12695)</name>
    <name type="common">Hybrid yeast</name>
    <dbReference type="NCBI Taxonomy" id="559304"/>
    <lineage>
        <taxon>Eukaryota</taxon>
        <taxon>Fungi</taxon>
        <taxon>Dikarya</taxon>
        <taxon>Ascomycota</taxon>
        <taxon>Saccharomycotina</taxon>
        <taxon>Pichiomycetes</taxon>
        <taxon>Debaryomycetaceae</taxon>
        <taxon>Millerozyma</taxon>
    </lineage>
</organism>
<dbReference type="OrthoDB" id="17089at2759"/>
<dbReference type="FunCoup" id="G8YMX1">
    <property type="interactions" value="256"/>
</dbReference>
<dbReference type="GO" id="GO:0033615">
    <property type="term" value="P:mitochondrial proton-transporting ATP synthase complex assembly"/>
    <property type="evidence" value="ECO:0007669"/>
    <property type="project" value="TreeGrafter"/>
</dbReference>
<sequence length="287" mass="33109">MMQKVFFRQFASTCPIRNGKQPRFLQTIKEAAKPALKSSQPISRPFGYVKPVHLNPPKKLSFSGIKDDLFSEDSKERRQKKLDHDIKHSPFYESKSFTNTGGKIFTPPVSFFKRDKSMYFPDCTGSTVEGNTTSLYQCFQNHVNIVRVFSTMSGEKCTESYFDVDGQKYLKEGYNEFKSKHPYCQIVDINVPESWIKHLMVNLSKGSIKKILPAERRSSYFVIPESVFSFDARKKLMCDNRPSGYIYLVDPQGRLRWATSGNATDDERKLFWKCINGLEKEYVSLSS</sequence>
<proteinExistence type="predicted"/>
<dbReference type="Proteomes" id="UP000005222">
    <property type="component" value="Chromosome E"/>
</dbReference>
<dbReference type="STRING" id="559304.G8YMX1"/>
<dbReference type="HOGENOM" id="CLU_047290_2_0_1"/>
<evidence type="ECO:0000313" key="1">
    <source>
        <dbReference type="EMBL" id="CCE79289.1"/>
    </source>
</evidence>
<gene>
    <name evidence="1" type="primary">Piso0_001343</name>
    <name evidence="1" type="ORF">GNLVRS01_PISO0E02996g</name>
</gene>
<dbReference type="InterPro" id="IPR007849">
    <property type="entry name" value="ATP10"/>
</dbReference>
<dbReference type="AlphaFoldDB" id="G8YMX1"/>
<dbReference type="Pfam" id="PF05176">
    <property type="entry name" value="ATP-synt_10"/>
    <property type="match status" value="1"/>
</dbReference>
<dbReference type="eggNOG" id="KOG4614">
    <property type="taxonomic scope" value="Eukaryota"/>
</dbReference>
<reference evidence="1 2" key="1">
    <citation type="journal article" date="2012" name="G3 (Bethesda)">
        <title>Pichia sorbitophila, an interspecies yeast hybrid reveals early steps of genome resolution following polyploidization.</title>
        <authorList>
            <person name="Leh Louis V."/>
            <person name="Despons L."/>
            <person name="Friedrich A."/>
            <person name="Martin T."/>
            <person name="Durrens P."/>
            <person name="Casaregola S."/>
            <person name="Neuveglise C."/>
            <person name="Fairhead C."/>
            <person name="Marck C."/>
            <person name="Cruz J.A."/>
            <person name="Straub M.L."/>
            <person name="Kugler V."/>
            <person name="Sacerdot C."/>
            <person name="Uzunov Z."/>
            <person name="Thierry A."/>
            <person name="Weiss S."/>
            <person name="Bleykasten C."/>
            <person name="De Montigny J."/>
            <person name="Jacques N."/>
            <person name="Jung P."/>
            <person name="Lemaire M."/>
            <person name="Mallet S."/>
            <person name="Morel G."/>
            <person name="Richard G.F."/>
            <person name="Sarkar A."/>
            <person name="Savel G."/>
            <person name="Schacherer J."/>
            <person name="Seret M.L."/>
            <person name="Talla E."/>
            <person name="Samson G."/>
            <person name="Jubin C."/>
            <person name="Poulain J."/>
            <person name="Vacherie B."/>
            <person name="Barbe V."/>
            <person name="Pelletier E."/>
            <person name="Sherman D.J."/>
            <person name="Westhof E."/>
            <person name="Weissenbach J."/>
            <person name="Baret P.V."/>
            <person name="Wincker P."/>
            <person name="Gaillardin C."/>
            <person name="Dujon B."/>
            <person name="Souciet J.L."/>
        </authorList>
    </citation>
    <scope>NUCLEOTIDE SEQUENCE [LARGE SCALE GENOMIC DNA]</scope>
    <source>
        <strain evidence="2">ATCC MYA-4447 / BCRC 22081 / CBS 7064 / NBRC 10061 / NRRL Y-12695</strain>
    </source>
</reference>
<dbReference type="PANTHER" id="PTHR28106">
    <property type="entry name" value="MITOCHONDRIAL ATPASE COMPLEX SUBUNIT ATP10"/>
    <property type="match status" value="1"/>
</dbReference>
<keyword evidence="2" id="KW-1185">Reference proteome</keyword>
<dbReference type="OMA" id="SGMYDVY"/>
<dbReference type="GO" id="GO:0005743">
    <property type="term" value="C:mitochondrial inner membrane"/>
    <property type="evidence" value="ECO:0007669"/>
    <property type="project" value="TreeGrafter"/>
</dbReference>
<evidence type="ECO:0000313" key="2">
    <source>
        <dbReference type="Proteomes" id="UP000005222"/>
    </source>
</evidence>
<dbReference type="EMBL" id="FO082055">
    <property type="protein sequence ID" value="CCE79289.1"/>
    <property type="molecule type" value="Genomic_DNA"/>
</dbReference>
<protein>
    <submittedName>
        <fullName evidence="1">Piso0_001343 protein</fullName>
    </submittedName>
</protein>
<dbReference type="InParanoid" id="G8YMX1"/>
<accession>G8YMX1</accession>